<organism evidence="1">
    <name type="scientific">Anguilla anguilla</name>
    <name type="common">European freshwater eel</name>
    <name type="synonym">Muraena anguilla</name>
    <dbReference type="NCBI Taxonomy" id="7936"/>
    <lineage>
        <taxon>Eukaryota</taxon>
        <taxon>Metazoa</taxon>
        <taxon>Chordata</taxon>
        <taxon>Craniata</taxon>
        <taxon>Vertebrata</taxon>
        <taxon>Euteleostomi</taxon>
        <taxon>Actinopterygii</taxon>
        <taxon>Neopterygii</taxon>
        <taxon>Teleostei</taxon>
        <taxon>Anguilliformes</taxon>
        <taxon>Anguillidae</taxon>
        <taxon>Anguilla</taxon>
    </lineage>
</organism>
<proteinExistence type="predicted"/>
<protein>
    <submittedName>
        <fullName evidence="1">Uncharacterized protein</fullName>
    </submittedName>
</protein>
<dbReference type="EMBL" id="GBXM01042462">
    <property type="protein sequence ID" value="JAH66115.1"/>
    <property type="molecule type" value="Transcribed_RNA"/>
</dbReference>
<reference evidence="1" key="2">
    <citation type="journal article" date="2015" name="Fish Shellfish Immunol.">
        <title>Early steps in the European eel (Anguilla anguilla)-Vibrio vulnificus interaction in the gills: Role of the RtxA13 toxin.</title>
        <authorList>
            <person name="Callol A."/>
            <person name="Pajuelo D."/>
            <person name="Ebbesson L."/>
            <person name="Teles M."/>
            <person name="MacKenzie S."/>
            <person name="Amaro C."/>
        </authorList>
    </citation>
    <scope>NUCLEOTIDE SEQUENCE</scope>
</reference>
<sequence length="17" mass="1896">MKIISSSGRETTERLST</sequence>
<accession>A0A0E9ULI4</accession>
<dbReference type="AlphaFoldDB" id="A0A0E9ULI4"/>
<evidence type="ECO:0000313" key="1">
    <source>
        <dbReference type="EMBL" id="JAH66115.1"/>
    </source>
</evidence>
<reference evidence="1" key="1">
    <citation type="submission" date="2014-11" db="EMBL/GenBank/DDBJ databases">
        <authorList>
            <person name="Amaro Gonzalez C."/>
        </authorList>
    </citation>
    <scope>NUCLEOTIDE SEQUENCE</scope>
</reference>
<name>A0A0E9ULI4_ANGAN</name>